<evidence type="ECO:0000256" key="3">
    <source>
        <dbReference type="ARBA" id="ARBA00022448"/>
    </source>
</evidence>
<dbReference type="PROSITE" id="PS52016">
    <property type="entry name" value="TONB_DEPENDENT_REC_3"/>
    <property type="match status" value="1"/>
</dbReference>
<dbReference type="InterPro" id="IPR036942">
    <property type="entry name" value="Beta-barrel_TonB_sf"/>
</dbReference>
<reference evidence="14 16" key="1">
    <citation type="submission" date="2011-05" db="EMBL/GenBank/DDBJ databases">
        <authorList>
            <person name="Muzny D."/>
            <person name="Qin X."/>
            <person name="Deng J."/>
            <person name="Jiang H."/>
            <person name="Liu Y."/>
            <person name="Qu J."/>
            <person name="Song X.-Z."/>
            <person name="Zhang L."/>
            <person name="Thornton R."/>
            <person name="Coyle M."/>
            <person name="Francisco L."/>
            <person name="Jackson L."/>
            <person name="Javaid M."/>
            <person name="Korchina V."/>
            <person name="Kovar C."/>
            <person name="Mata R."/>
            <person name="Mathew T."/>
            <person name="Ngo R."/>
            <person name="Nguyen L."/>
            <person name="Nguyen N."/>
            <person name="Okwuonu G."/>
            <person name="Ongeri F."/>
            <person name="Pham C."/>
            <person name="Simmons D."/>
            <person name="Wilczek-Boney K."/>
            <person name="Hale W."/>
            <person name="Jakkamsetti A."/>
            <person name="Pham P."/>
            <person name="Ruth R."/>
            <person name="San Lucas F."/>
            <person name="Warren J."/>
            <person name="Zhang J."/>
            <person name="Zhao Z."/>
            <person name="Zhou C."/>
            <person name="Zhu D."/>
            <person name="Lee S."/>
            <person name="Bess C."/>
            <person name="Blankenburg K."/>
            <person name="Forbes L."/>
            <person name="Fu Q."/>
            <person name="Gubbala S."/>
            <person name="Hirani K."/>
            <person name="Jayaseelan J.C."/>
            <person name="Lara F."/>
            <person name="Munidasa M."/>
            <person name="Palculict T."/>
            <person name="Patil S."/>
            <person name="Pu L.-L."/>
            <person name="Saada N."/>
            <person name="Tang L."/>
            <person name="Weissenberger G."/>
            <person name="Zhu Y."/>
            <person name="Hemphill L."/>
            <person name="Shang Y."/>
            <person name="Youmans B."/>
            <person name="Ayvaz T."/>
            <person name="Ross M."/>
            <person name="Santibanez J."/>
            <person name="Aqrawi P."/>
            <person name="Gross S."/>
            <person name="Joshi V."/>
            <person name="Fowler G."/>
            <person name="Nazareth L."/>
            <person name="Reid J."/>
            <person name="Worley K."/>
            <person name="Petrosino J."/>
            <person name="Highlander S."/>
            <person name="Gibbs R."/>
        </authorList>
    </citation>
    <scope>NUCLEOTIDE SEQUENCE [LARGE SCALE GENOMIC DNA]</scope>
    <source>
        <strain evidence="14 16">ATCC 33926</strain>
    </source>
</reference>
<evidence type="ECO:0000256" key="2">
    <source>
        <dbReference type="ARBA" id="ARBA00009810"/>
    </source>
</evidence>
<dbReference type="RefSeq" id="WP_003776369.1">
    <property type="nucleotide sequence ID" value="NZ_CP094241.1"/>
</dbReference>
<evidence type="ECO:0000313" key="17">
    <source>
        <dbReference type="Proteomes" id="UP000829455"/>
    </source>
</evidence>
<evidence type="ECO:0000313" key="14">
    <source>
        <dbReference type="EMBL" id="EGQ78151.1"/>
    </source>
</evidence>
<name>A0AA36UL68_9NEIS</name>
<keyword evidence="6 11" id="KW-0798">TonB box</keyword>
<keyword evidence="8 14" id="KW-0675">Receptor</keyword>
<dbReference type="NCBIfam" id="TIGR01783">
    <property type="entry name" value="TonB-siderophor"/>
    <property type="match status" value="1"/>
</dbReference>
<feature type="domain" description="TonB-dependent receptor-like beta-barrel" evidence="12">
    <location>
        <begin position="276"/>
        <end position="705"/>
    </location>
</feature>
<evidence type="ECO:0000256" key="11">
    <source>
        <dbReference type="RuleBase" id="RU003357"/>
    </source>
</evidence>
<evidence type="ECO:0000259" key="13">
    <source>
        <dbReference type="Pfam" id="PF07715"/>
    </source>
</evidence>
<dbReference type="GO" id="GO:0038023">
    <property type="term" value="F:signaling receptor activity"/>
    <property type="evidence" value="ECO:0007669"/>
    <property type="project" value="InterPro"/>
</dbReference>
<dbReference type="InterPro" id="IPR010105">
    <property type="entry name" value="TonB_sidphr_rcpt"/>
</dbReference>
<protein>
    <submittedName>
        <fullName evidence="14">Ferripyoverdine receptor</fullName>
    </submittedName>
    <submittedName>
        <fullName evidence="15">TonB-dependent siderophore receptor</fullName>
    </submittedName>
</protein>
<dbReference type="Pfam" id="PF00593">
    <property type="entry name" value="TonB_dep_Rec_b-barrel"/>
    <property type="match status" value="1"/>
</dbReference>
<evidence type="ECO:0000256" key="1">
    <source>
        <dbReference type="ARBA" id="ARBA00004571"/>
    </source>
</evidence>
<dbReference type="SUPFAM" id="SSF56935">
    <property type="entry name" value="Porins"/>
    <property type="match status" value="1"/>
</dbReference>
<evidence type="ECO:0000256" key="9">
    <source>
        <dbReference type="ARBA" id="ARBA00023237"/>
    </source>
</evidence>
<dbReference type="Proteomes" id="UP000829455">
    <property type="component" value="Chromosome"/>
</dbReference>
<dbReference type="InterPro" id="IPR000531">
    <property type="entry name" value="Beta-barrel_TonB"/>
</dbReference>
<evidence type="ECO:0000256" key="8">
    <source>
        <dbReference type="ARBA" id="ARBA00023170"/>
    </source>
</evidence>
<gene>
    <name evidence="14" type="ORF">HMPREF9418_0376</name>
    <name evidence="15" type="ORF">MON40_11335</name>
</gene>
<feature type="domain" description="TonB-dependent receptor plug" evidence="13">
    <location>
        <begin position="63"/>
        <end position="167"/>
    </location>
</feature>
<proteinExistence type="inferred from homology"/>
<keyword evidence="7 10" id="KW-0472">Membrane</keyword>
<evidence type="ECO:0000313" key="15">
    <source>
        <dbReference type="EMBL" id="UNV84583.1"/>
    </source>
</evidence>
<evidence type="ECO:0000259" key="12">
    <source>
        <dbReference type="Pfam" id="PF00593"/>
    </source>
</evidence>
<evidence type="ECO:0000256" key="7">
    <source>
        <dbReference type="ARBA" id="ARBA00023136"/>
    </source>
</evidence>
<dbReference type="GO" id="GO:0015891">
    <property type="term" value="P:siderophore transport"/>
    <property type="evidence" value="ECO:0007669"/>
    <property type="project" value="InterPro"/>
</dbReference>
<evidence type="ECO:0000256" key="4">
    <source>
        <dbReference type="ARBA" id="ARBA00022452"/>
    </source>
</evidence>
<organism evidence="14 16">
    <name type="scientific">Neisseria macacae ATCC 33926</name>
    <dbReference type="NCBI Taxonomy" id="997348"/>
    <lineage>
        <taxon>Bacteria</taxon>
        <taxon>Pseudomonadati</taxon>
        <taxon>Pseudomonadota</taxon>
        <taxon>Betaproteobacteria</taxon>
        <taxon>Neisseriales</taxon>
        <taxon>Neisseriaceae</taxon>
        <taxon>Neisseria</taxon>
    </lineage>
</organism>
<comment type="similarity">
    <text evidence="2 10 11">Belongs to the TonB-dependent receptor family.</text>
</comment>
<dbReference type="GO" id="GO:0015344">
    <property type="term" value="F:siderophore uptake transmembrane transporter activity"/>
    <property type="evidence" value="ECO:0007669"/>
    <property type="project" value="TreeGrafter"/>
</dbReference>
<dbReference type="Gene3D" id="2.170.130.10">
    <property type="entry name" value="TonB-dependent receptor, plug domain"/>
    <property type="match status" value="1"/>
</dbReference>
<reference evidence="15 17" key="2">
    <citation type="submission" date="2022-03" db="EMBL/GenBank/DDBJ databases">
        <title>Genome sequencing of Neisseria macacae.</title>
        <authorList>
            <person name="Baek M.-G."/>
        </authorList>
    </citation>
    <scope>NUCLEOTIDE SEQUENCE [LARGE SCALE GENOMIC DNA]</scope>
    <source>
        <strain evidence="15 17">ATCC 33926</strain>
    </source>
</reference>
<dbReference type="EMBL" id="CP094241">
    <property type="protein sequence ID" value="UNV84583.1"/>
    <property type="molecule type" value="Genomic_DNA"/>
</dbReference>
<dbReference type="GO" id="GO:0009279">
    <property type="term" value="C:cell outer membrane"/>
    <property type="evidence" value="ECO:0007669"/>
    <property type="project" value="UniProtKB-SubCell"/>
</dbReference>
<keyword evidence="3 10" id="KW-0813">Transport</keyword>
<keyword evidence="5 10" id="KW-0812">Transmembrane</keyword>
<dbReference type="CDD" id="cd01347">
    <property type="entry name" value="ligand_gated_channel"/>
    <property type="match status" value="1"/>
</dbReference>
<dbReference type="Proteomes" id="UP000004982">
    <property type="component" value="Unassembled WGS sequence"/>
</dbReference>
<dbReference type="Gene3D" id="2.40.170.20">
    <property type="entry name" value="TonB-dependent receptor, beta-barrel domain"/>
    <property type="match status" value="1"/>
</dbReference>
<evidence type="ECO:0000256" key="10">
    <source>
        <dbReference type="PROSITE-ProRule" id="PRU01360"/>
    </source>
</evidence>
<dbReference type="InterPro" id="IPR012910">
    <property type="entry name" value="Plug_dom"/>
</dbReference>
<sequence length="739" mass="83522">MNHPIRYACLLAAVPLQLSAQTAEQTEHVDLPAVNVTGQSRTASRDSYTVPTMSTATGLPISPKDTPQSVSVITRKQMDDSGATTLEDALKTTTGLNIYKQGFQTRFQSRGFDIAQISEDGVNSTVCTMCGNNPHDAKQLTDTALYDRIEVVRGATGLRKAQSEPGGSINAIRKRPTAAPLLEFDATADRFGTLRTSADVSGFLSRDNGLRGRAVAVLEKNKSWRKNSDGNKGIIYGVIDKQVGENDMLTLSAMYHREKDVPSLFGLPANPDGSDLRLPRDSYLGANWNRADYKKANIFAEWKHHFGDRWNLTTSVDYRRNKSVTEYGYVPQRQDISPAGTLSDGYTGRSDRNNSQWTVQSDLEGKFDWFGREHELYAGYEYTKEKFDNMWRGTPLKDGNYSVFAWTGDEIAKPDWNTARNIEIRKTVPDTHTATIATRLNIADKWHILLGTSYSRWRQSQYLSWMKTPDSHYKKGRFIPYAGITYDITPQQNLYASYTSIFKYSGDYYDINDKLLPPVMGNSYEIGWKGAWNNNKLNTTLALFQTEKHNQPTDTWLGKDLATGNIRPWVRGNRAIYTPVRMESRGIDAEIAGNITDDWQIFAGYTFNKRRYTSTAAAQTAERNGRGVDFSQHTPRHIFRLNTMYRLPGAARKWTVGGGVNVQSKSSPIMVDGEKQYLGGYAVWHAAVQYEPSKHAKLSLKVDNLTDKRYYESYAHRATYQGHFYGQPRNVTLNFKWKM</sequence>
<dbReference type="InterPro" id="IPR037066">
    <property type="entry name" value="Plug_dom_sf"/>
</dbReference>
<dbReference type="PANTHER" id="PTHR32552:SF74">
    <property type="entry name" value="HYDROXAMATE SIDEROPHORE RECEPTOR FHUE"/>
    <property type="match status" value="1"/>
</dbReference>
<evidence type="ECO:0000256" key="6">
    <source>
        <dbReference type="ARBA" id="ARBA00023077"/>
    </source>
</evidence>
<dbReference type="EMBL" id="AFQE01000022">
    <property type="protein sequence ID" value="EGQ78151.1"/>
    <property type="molecule type" value="Genomic_DNA"/>
</dbReference>
<keyword evidence="17" id="KW-1185">Reference proteome</keyword>
<accession>A0AA36UL68</accession>
<dbReference type="InterPro" id="IPR039426">
    <property type="entry name" value="TonB-dep_rcpt-like"/>
</dbReference>
<dbReference type="PANTHER" id="PTHR32552">
    <property type="entry name" value="FERRICHROME IRON RECEPTOR-RELATED"/>
    <property type="match status" value="1"/>
</dbReference>
<keyword evidence="4 10" id="KW-1134">Transmembrane beta strand</keyword>
<comment type="subcellular location">
    <subcellularLocation>
        <location evidence="1 10">Cell outer membrane</location>
        <topology evidence="1 10">Multi-pass membrane protein</topology>
    </subcellularLocation>
</comment>
<keyword evidence="9 10" id="KW-0998">Cell outer membrane</keyword>
<evidence type="ECO:0000313" key="16">
    <source>
        <dbReference type="Proteomes" id="UP000004982"/>
    </source>
</evidence>
<dbReference type="Pfam" id="PF07715">
    <property type="entry name" value="Plug"/>
    <property type="match status" value="1"/>
</dbReference>
<evidence type="ECO:0000256" key="5">
    <source>
        <dbReference type="ARBA" id="ARBA00022692"/>
    </source>
</evidence>
<dbReference type="AlphaFoldDB" id="A0AA36UL68"/>